<evidence type="ECO:0000313" key="3">
    <source>
        <dbReference type="Proteomes" id="UP000823775"/>
    </source>
</evidence>
<comment type="caution">
    <text evidence="2">The sequence shown here is derived from an EMBL/GenBank/DDBJ whole genome shotgun (WGS) entry which is preliminary data.</text>
</comment>
<keyword evidence="3" id="KW-1185">Reference proteome</keyword>
<sequence>VRLRLFHTGEDNALGEKRAIEAHVPILAGIDVETPSNKNCDLEKSKDEIRHELRLHRSIPEVFRPSEQRARVVEETTNLVGAAIGTELVCLAAPLPASTPSTYDVDATTQGVKSTETLSAAP</sequence>
<name>A0ABS8VCZ6_DATST</name>
<protein>
    <submittedName>
        <fullName evidence="2">Uncharacterized protein</fullName>
    </submittedName>
</protein>
<proteinExistence type="predicted"/>
<evidence type="ECO:0000313" key="2">
    <source>
        <dbReference type="EMBL" id="MCD9644065.1"/>
    </source>
</evidence>
<feature type="non-terminal residue" evidence="2">
    <location>
        <position position="1"/>
    </location>
</feature>
<dbReference type="Proteomes" id="UP000823775">
    <property type="component" value="Unassembled WGS sequence"/>
</dbReference>
<gene>
    <name evidence="2" type="ORF">HAX54_032037</name>
</gene>
<reference evidence="2 3" key="1">
    <citation type="journal article" date="2021" name="BMC Genomics">
        <title>Datura genome reveals duplications of psychoactive alkaloid biosynthetic genes and high mutation rate following tissue culture.</title>
        <authorList>
            <person name="Rajewski A."/>
            <person name="Carter-House D."/>
            <person name="Stajich J."/>
            <person name="Litt A."/>
        </authorList>
    </citation>
    <scope>NUCLEOTIDE SEQUENCE [LARGE SCALE GENOMIC DNA]</scope>
    <source>
        <strain evidence="2">AR-01</strain>
    </source>
</reference>
<dbReference type="EMBL" id="JACEIK010004067">
    <property type="protein sequence ID" value="MCD9644065.1"/>
    <property type="molecule type" value="Genomic_DNA"/>
</dbReference>
<evidence type="ECO:0000256" key="1">
    <source>
        <dbReference type="SAM" id="MobiDB-lite"/>
    </source>
</evidence>
<organism evidence="2 3">
    <name type="scientific">Datura stramonium</name>
    <name type="common">Jimsonweed</name>
    <name type="synonym">Common thornapple</name>
    <dbReference type="NCBI Taxonomy" id="4076"/>
    <lineage>
        <taxon>Eukaryota</taxon>
        <taxon>Viridiplantae</taxon>
        <taxon>Streptophyta</taxon>
        <taxon>Embryophyta</taxon>
        <taxon>Tracheophyta</taxon>
        <taxon>Spermatophyta</taxon>
        <taxon>Magnoliopsida</taxon>
        <taxon>eudicotyledons</taxon>
        <taxon>Gunneridae</taxon>
        <taxon>Pentapetalae</taxon>
        <taxon>asterids</taxon>
        <taxon>lamiids</taxon>
        <taxon>Solanales</taxon>
        <taxon>Solanaceae</taxon>
        <taxon>Solanoideae</taxon>
        <taxon>Datureae</taxon>
        <taxon>Datura</taxon>
    </lineage>
</organism>
<accession>A0ABS8VCZ6</accession>
<feature type="region of interest" description="Disordered" evidence="1">
    <location>
        <begin position="100"/>
        <end position="122"/>
    </location>
</feature>